<evidence type="ECO:0000256" key="1">
    <source>
        <dbReference type="SAM" id="MobiDB-lite"/>
    </source>
</evidence>
<organism evidence="2 3">
    <name type="scientific">Rhizophagus irregularis</name>
    <dbReference type="NCBI Taxonomy" id="588596"/>
    <lineage>
        <taxon>Eukaryota</taxon>
        <taxon>Fungi</taxon>
        <taxon>Fungi incertae sedis</taxon>
        <taxon>Mucoromycota</taxon>
        <taxon>Glomeromycotina</taxon>
        <taxon>Glomeromycetes</taxon>
        <taxon>Glomerales</taxon>
        <taxon>Glomeraceae</taxon>
        <taxon>Rhizophagus</taxon>
    </lineage>
</organism>
<sequence length="455" mass="53147">MEILKFARPKLSVDTIEDFKDELYAILQRYNDKVNVHANARKKVKKLLDNFNSSFSSVEMRKFVYELEYHEEVRVNVTSAYTVELLKDQRENQERINQLRRNTSENSKEADHVAYEEAESSSGKQTRQGNDFASESELLQDHYENNSNELFGQSDLRNSQEESVEYDVEAIRNLLNESETYSQEMNKISSSFRTYQHETRNILSENGIMDLSPTSEFVLLYTEETDNDKLIKEVFESIDNIFPEKAHEFLTNFFLEILTFTISSFDAYKLMSENPLKDREMAEDEYMNTFVHPILKKALLRFSGIRYVSDGKADRADGIAYISNLQNSYEISVVEGSRPYVTETNKETSDYIQNARAAKDMIIYAVTQELLVGEADKKFQQSRNKRSSRLSNCHKIRKVLKLSHNKARVLFFNYKFCQKKDSGTFLRIFNVIKVMRKRLVKIQKFEHPPVLVANS</sequence>
<feature type="region of interest" description="Disordered" evidence="1">
    <location>
        <begin position="99"/>
        <end position="131"/>
    </location>
</feature>
<dbReference type="VEuPathDB" id="FungiDB:RhiirFUN_011780"/>
<dbReference type="VEuPathDB" id="FungiDB:FUN_014630"/>
<dbReference type="Proteomes" id="UP000233469">
    <property type="component" value="Unassembled WGS sequence"/>
</dbReference>
<evidence type="ECO:0000313" key="2">
    <source>
        <dbReference type="EMBL" id="PKK63007.1"/>
    </source>
</evidence>
<gene>
    <name evidence="2" type="ORF">RhiirC2_717288</name>
</gene>
<name>A0A2N1MMZ4_9GLOM</name>
<reference evidence="2 3" key="1">
    <citation type="submission" date="2016-04" db="EMBL/GenBank/DDBJ databases">
        <title>Genome analyses suggest a sexual origin of heterokaryosis in a supposedly ancient asexual fungus.</title>
        <authorList>
            <person name="Ropars J."/>
            <person name="Sedzielewska K."/>
            <person name="Noel J."/>
            <person name="Charron P."/>
            <person name="Farinelli L."/>
            <person name="Marton T."/>
            <person name="Kruger M."/>
            <person name="Pelin A."/>
            <person name="Brachmann A."/>
            <person name="Corradi N."/>
        </authorList>
    </citation>
    <scope>NUCLEOTIDE SEQUENCE [LARGE SCALE GENOMIC DNA]</scope>
    <source>
        <strain evidence="2 3">C2</strain>
    </source>
</reference>
<reference evidence="2 3" key="2">
    <citation type="submission" date="2017-10" db="EMBL/GenBank/DDBJ databases">
        <title>Extensive intraspecific genome diversity in a model arbuscular mycorrhizal fungus.</title>
        <authorList>
            <person name="Chen E.C.H."/>
            <person name="Morin E."/>
            <person name="Baudet D."/>
            <person name="Noel J."/>
            <person name="Ndikumana S."/>
            <person name="Charron P."/>
            <person name="St-Onge C."/>
            <person name="Giorgi J."/>
            <person name="Grigoriev I.V."/>
            <person name="Roux C."/>
            <person name="Martin F.M."/>
            <person name="Corradi N."/>
        </authorList>
    </citation>
    <scope>NUCLEOTIDE SEQUENCE [LARGE SCALE GENOMIC DNA]</scope>
    <source>
        <strain evidence="2 3">C2</strain>
    </source>
</reference>
<dbReference type="VEuPathDB" id="FungiDB:RhiirFUN_022724"/>
<protein>
    <submittedName>
        <fullName evidence="2">Uncharacterized protein</fullName>
    </submittedName>
</protein>
<dbReference type="VEuPathDB" id="FungiDB:FUN_014628"/>
<dbReference type="AlphaFoldDB" id="A0A2N1MMZ4"/>
<dbReference type="VEuPathDB" id="FungiDB:RhiirFUN_022723"/>
<comment type="caution">
    <text evidence="2">The sequence shown here is derived from an EMBL/GenBank/DDBJ whole genome shotgun (WGS) entry which is preliminary data.</text>
</comment>
<accession>A0A2N1MMZ4</accession>
<feature type="compositionally biased region" description="Polar residues" evidence="1">
    <location>
        <begin position="120"/>
        <end position="131"/>
    </location>
</feature>
<dbReference type="EMBL" id="LLXL01001752">
    <property type="protein sequence ID" value="PKK63007.1"/>
    <property type="molecule type" value="Genomic_DNA"/>
</dbReference>
<evidence type="ECO:0000313" key="3">
    <source>
        <dbReference type="Proteomes" id="UP000233469"/>
    </source>
</evidence>
<proteinExistence type="predicted"/>
<feature type="compositionally biased region" description="Basic and acidic residues" evidence="1">
    <location>
        <begin position="102"/>
        <end position="115"/>
    </location>
</feature>
<dbReference type="VEuPathDB" id="FungiDB:RhiirA1_462719"/>